<dbReference type="InParanoid" id="A0A7J7DMW9"/>
<keyword evidence="5" id="KW-0677">Repeat</keyword>
<evidence type="ECO:0000256" key="3">
    <source>
        <dbReference type="ARBA" id="ARBA00022670"/>
    </source>
</evidence>
<evidence type="ECO:0000313" key="14">
    <source>
        <dbReference type="EMBL" id="KAF5747667.1"/>
    </source>
</evidence>
<keyword evidence="2" id="KW-0964">Secreted</keyword>
<keyword evidence="3" id="KW-0645">Protease</keyword>
<keyword evidence="4" id="KW-0732">Signal</keyword>
<evidence type="ECO:0000313" key="15">
    <source>
        <dbReference type="Proteomes" id="UP000593562"/>
    </source>
</evidence>
<name>A0A7J7DMW9_TRIWF</name>
<keyword evidence="7" id="KW-0865">Zymogen</keyword>
<dbReference type="GO" id="GO:0006508">
    <property type="term" value="P:proteolysis"/>
    <property type="evidence" value="ECO:0007669"/>
    <property type="project" value="UniProtKB-KW"/>
</dbReference>
<evidence type="ECO:0000256" key="8">
    <source>
        <dbReference type="ARBA" id="ARBA00023157"/>
    </source>
</evidence>
<dbReference type="EMBL" id="JAAARO010000005">
    <property type="protein sequence ID" value="KAF5747667.1"/>
    <property type="molecule type" value="Genomic_DNA"/>
</dbReference>
<reference evidence="14 15" key="1">
    <citation type="journal article" date="2020" name="Nat. Commun.">
        <title>Genome of Tripterygium wilfordii and identification of cytochrome P450 involved in triptolide biosynthesis.</title>
        <authorList>
            <person name="Tu L."/>
            <person name="Su P."/>
            <person name="Zhang Z."/>
            <person name="Gao L."/>
            <person name="Wang J."/>
            <person name="Hu T."/>
            <person name="Zhou J."/>
            <person name="Zhang Y."/>
            <person name="Zhao Y."/>
            <person name="Liu Y."/>
            <person name="Song Y."/>
            <person name="Tong Y."/>
            <person name="Lu Y."/>
            <person name="Yang J."/>
            <person name="Xu C."/>
            <person name="Jia M."/>
            <person name="Peters R.J."/>
            <person name="Huang L."/>
            <person name="Gao W."/>
        </authorList>
    </citation>
    <scope>NUCLEOTIDE SEQUENCE [LARGE SCALE GENOMIC DNA]</scope>
    <source>
        <strain evidence="15">cv. XIE 37</strain>
        <tissue evidence="14">Leaf</tissue>
    </source>
</reference>
<dbReference type="Pfam" id="PF05184">
    <property type="entry name" value="SapB_1"/>
    <property type="match status" value="2"/>
</dbReference>
<dbReference type="GO" id="GO:0005576">
    <property type="term" value="C:extracellular region"/>
    <property type="evidence" value="ECO:0007669"/>
    <property type="project" value="UniProtKB-SubCell"/>
</dbReference>
<dbReference type="PANTHER" id="PTHR11480">
    <property type="entry name" value="SAPOSIN-RELATED"/>
    <property type="match status" value="1"/>
</dbReference>
<keyword evidence="15" id="KW-1185">Reference proteome</keyword>
<sequence length="283" mass="31525">MFLCNLHVCEVLCTHQLLPNIFCVLVKLALWTSDIGLLLDVTSGIMGMRVGLLFLLVLGVTWICDARTVVTLKPNKVIYDISGNQKHENGIGALEVSRNDRVCTLCEEFTTEAIDYLSENKTQTEVLDILHKACSRVSSYEEQCLILVDYYASLFFQQISSTQPGDFCVEVNLCKQIAVISSKLHEDTCGICQRAVSEMLIKLKDPDAQLEIIEQLLEACNSMNSFAKKCKKMVFEYGPIILANAEQFLETTDVCTILHACKSYTETGEQSLQTVTVPSLANS</sequence>
<protein>
    <recommendedName>
        <fullName evidence="11">Pulmonary surfactant-associated protein B</fullName>
    </recommendedName>
    <alternativeName>
        <fullName evidence="12">Pulmonary surfactant-associated proteolipid SPL(Phe)</fullName>
    </alternativeName>
</protein>
<evidence type="ECO:0000256" key="10">
    <source>
        <dbReference type="ARBA" id="ARBA00037221"/>
    </source>
</evidence>
<comment type="function">
    <text evidence="10">Pulmonary surfactant-associated proteins promote alveolar stability by lowering the surface tension at the air-liquid interface in the peripheral air spaces. SP-B increases the collapse pressure of palmitic acid to nearly 70 millinewtons per meter.</text>
</comment>
<comment type="subcellular location">
    <subcellularLocation>
        <location evidence="1">Secreted</location>
        <location evidence="1">Extracellular space</location>
    </subcellularLocation>
</comment>
<evidence type="ECO:0000259" key="13">
    <source>
        <dbReference type="PROSITE" id="PS50015"/>
    </source>
</evidence>
<dbReference type="InterPro" id="IPR008139">
    <property type="entry name" value="SaposinB_dom"/>
</dbReference>
<dbReference type="AlphaFoldDB" id="A0A7J7DMW9"/>
<keyword evidence="8" id="KW-1015">Disulfide bond</keyword>
<dbReference type="Pfam" id="PF03489">
    <property type="entry name" value="SapB_2"/>
    <property type="match status" value="2"/>
</dbReference>
<keyword evidence="6" id="KW-0064">Aspartyl protease</keyword>
<dbReference type="GO" id="GO:0006629">
    <property type="term" value="P:lipid metabolic process"/>
    <property type="evidence" value="ECO:0007669"/>
    <property type="project" value="InterPro"/>
</dbReference>
<evidence type="ECO:0000256" key="2">
    <source>
        <dbReference type="ARBA" id="ARBA00022525"/>
    </source>
</evidence>
<keyword evidence="9" id="KW-0325">Glycoprotein</keyword>
<dbReference type="InterPro" id="IPR011001">
    <property type="entry name" value="Saposin-like"/>
</dbReference>
<gene>
    <name evidence="14" type="ORF">HS088_TW05G00394</name>
</gene>
<dbReference type="Proteomes" id="UP000593562">
    <property type="component" value="Unassembled WGS sequence"/>
</dbReference>
<feature type="domain" description="Saposin B-type" evidence="13">
    <location>
        <begin position="99"/>
        <end position="178"/>
    </location>
</feature>
<dbReference type="InterPro" id="IPR008138">
    <property type="entry name" value="SapB_2"/>
</dbReference>
<comment type="caution">
    <text evidence="14">The sequence shown here is derived from an EMBL/GenBank/DDBJ whole genome shotgun (WGS) entry which is preliminary data.</text>
</comment>
<evidence type="ECO:0000256" key="11">
    <source>
        <dbReference type="ARBA" id="ARBA00041094"/>
    </source>
</evidence>
<evidence type="ECO:0000256" key="12">
    <source>
        <dbReference type="ARBA" id="ARBA00041785"/>
    </source>
</evidence>
<accession>A0A7J7DMW9</accession>
<proteinExistence type="predicted"/>
<evidence type="ECO:0000256" key="7">
    <source>
        <dbReference type="ARBA" id="ARBA00023145"/>
    </source>
</evidence>
<dbReference type="InterPro" id="IPR007856">
    <property type="entry name" value="SapB_1"/>
</dbReference>
<dbReference type="Gene3D" id="1.10.225.10">
    <property type="entry name" value="Saposin-like"/>
    <property type="match status" value="2"/>
</dbReference>
<feature type="domain" description="Saposin B-type" evidence="13">
    <location>
        <begin position="185"/>
        <end position="265"/>
    </location>
</feature>
<evidence type="ECO:0000256" key="1">
    <source>
        <dbReference type="ARBA" id="ARBA00004239"/>
    </source>
</evidence>
<dbReference type="FunFam" id="1.10.225.10:FF:000008">
    <property type="entry name" value="Pulmonary surfactant-associated protein B"/>
    <property type="match status" value="1"/>
</dbReference>
<dbReference type="PANTHER" id="PTHR11480:SF3">
    <property type="entry name" value="BCDNA.GH08312"/>
    <property type="match status" value="1"/>
</dbReference>
<dbReference type="PROSITE" id="PS50015">
    <property type="entry name" value="SAP_B"/>
    <property type="match status" value="2"/>
</dbReference>
<evidence type="ECO:0000256" key="9">
    <source>
        <dbReference type="ARBA" id="ARBA00023180"/>
    </source>
</evidence>
<dbReference type="InterPro" id="IPR051428">
    <property type="entry name" value="Sphingo_Act-Surfact_Prot"/>
</dbReference>
<dbReference type="GO" id="GO:0004190">
    <property type="term" value="F:aspartic-type endopeptidase activity"/>
    <property type="evidence" value="ECO:0007669"/>
    <property type="project" value="UniProtKB-KW"/>
</dbReference>
<keyword evidence="6" id="KW-0378">Hydrolase</keyword>
<dbReference type="SUPFAM" id="SSF47862">
    <property type="entry name" value="Saposin"/>
    <property type="match status" value="2"/>
</dbReference>
<organism evidence="14 15">
    <name type="scientific">Tripterygium wilfordii</name>
    <name type="common">Thunder God vine</name>
    <dbReference type="NCBI Taxonomy" id="458696"/>
    <lineage>
        <taxon>Eukaryota</taxon>
        <taxon>Viridiplantae</taxon>
        <taxon>Streptophyta</taxon>
        <taxon>Embryophyta</taxon>
        <taxon>Tracheophyta</taxon>
        <taxon>Spermatophyta</taxon>
        <taxon>Magnoliopsida</taxon>
        <taxon>eudicotyledons</taxon>
        <taxon>Gunneridae</taxon>
        <taxon>Pentapetalae</taxon>
        <taxon>rosids</taxon>
        <taxon>fabids</taxon>
        <taxon>Celastrales</taxon>
        <taxon>Celastraceae</taxon>
        <taxon>Tripterygium</taxon>
    </lineage>
</organism>
<dbReference type="FunCoup" id="A0A7J7DMW9">
    <property type="interactions" value="428"/>
</dbReference>
<evidence type="ECO:0000256" key="4">
    <source>
        <dbReference type="ARBA" id="ARBA00022729"/>
    </source>
</evidence>
<dbReference type="SMART" id="SM00741">
    <property type="entry name" value="SapB"/>
    <property type="match status" value="2"/>
</dbReference>
<evidence type="ECO:0000256" key="5">
    <source>
        <dbReference type="ARBA" id="ARBA00022737"/>
    </source>
</evidence>
<evidence type="ECO:0000256" key="6">
    <source>
        <dbReference type="ARBA" id="ARBA00022750"/>
    </source>
</evidence>